<dbReference type="SUPFAM" id="SSF51445">
    <property type="entry name" value="(Trans)glycosidases"/>
    <property type="match status" value="1"/>
</dbReference>
<dbReference type="SMART" id="SM00758">
    <property type="entry name" value="PA14"/>
    <property type="match status" value="1"/>
</dbReference>
<dbReference type="Pfam" id="PF00933">
    <property type="entry name" value="Glyco_hydro_3"/>
    <property type="match status" value="1"/>
</dbReference>
<comment type="similarity">
    <text evidence="3 10">Belongs to the glycosyl hydrolase 3 family.</text>
</comment>
<dbReference type="InterPro" id="IPR011658">
    <property type="entry name" value="PA14_dom"/>
</dbReference>
<evidence type="ECO:0000256" key="2">
    <source>
        <dbReference type="ARBA" id="ARBA00004987"/>
    </source>
</evidence>
<evidence type="ECO:0000256" key="1">
    <source>
        <dbReference type="ARBA" id="ARBA00000448"/>
    </source>
</evidence>
<organism evidence="13 14">
    <name type="scientific">Hymenoscyphus fraxineus</name>
    <dbReference type="NCBI Taxonomy" id="746836"/>
    <lineage>
        <taxon>Eukaryota</taxon>
        <taxon>Fungi</taxon>
        <taxon>Dikarya</taxon>
        <taxon>Ascomycota</taxon>
        <taxon>Pezizomycotina</taxon>
        <taxon>Leotiomycetes</taxon>
        <taxon>Helotiales</taxon>
        <taxon>Helotiaceae</taxon>
        <taxon>Hymenoscyphus</taxon>
    </lineage>
</organism>
<name>A0A9N9PX18_9HELO</name>
<dbReference type="Pfam" id="PF01915">
    <property type="entry name" value="Glyco_hydro_3_C"/>
    <property type="match status" value="1"/>
</dbReference>
<dbReference type="FunFam" id="2.60.40.10:FF:000495">
    <property type="entry name" value="Periplasmic beta-glucosidase"/>
    <property type="match status" value="1"/>
</dbReference>
<keyword evidence="9 10" id="KW-0624">Polysaccharide degradation</keyword>
<dbReference type="GO" id="GO:0009251">
    <property type="term" value="P:glucan catabolic process"/>
    <property type="evidence" value="ECO:0007669"/>
    <property type="project" value="TreeGrafter"/>
</dbReference>
<feature type="region of interest" description="Disordered" evidence="11">
    <location>
        <begin position="1"/>
        <end position="48"/>
    </location>
</feature>
<keyword evidence="7 10" id="KW-0119">Carbohydrate metabolism</keyword>
<evidence type="ECO:0000256" key="9">
    <source>
        <dbReference type="ARBA" id="ARBA00023326"/>
    </source>
</evidence>
<evidence type="ECO:0000259" key="12">
    <source>
        <dbReference type="PROSITE" id="PS51820"/>
    </source>
</evidence>
<dbReference type="InterPro" id="IPR036881">
    <property type="entry name" value="Glyco_hydro_3_C_sf"/>
</dbReference>
<dbReference type="SMART" id="SM01217">
    <property type="entry name" value="Fn3_like"/>
    <property type="match status" value="1"/>
</dbReference>
<dbReference type="Gene3D" id="2.60.40.10">
    <property type="entry name" value="Immunoglobulins"/>
    <property type="match status" value="1"/>
</dbReference>
<evidence type="ECO:0000313" key="13">
    <source>
        <dbReference type="EMBL" id="CAG8958403.1"/>
    </source>
</evidence>
<dbReference type="Gene3D" id="3.40.50.1700">
    <property type="entry name" value="Glycoside hydrolase family 3 C-terminal domain"/>
    <property type="match status" value="1"/>
</dbReference>
<dbReference type="FunFam" id="2.60.120.260:FF:000114">
    <property type="entry name" value="Glycoside hydrolase family 3 protein"/>
    <property type="match status" value="1"/>
</dbReference>
<dbReference type="Gene3D" id="2.60.120.260">
    <property type="entry name" value="Galactose-binding domain-like"/>
    <property type="match status" value="1"/>
</dbReference>
<evidence type="ECO:0000256" key="6">
    <source>
        <dbReference type="ARBA" id="ARBA00023180"/>
    </source>
</evidence>
<feature type="domain" description="PA14" evidence="12">
    <location>
        <begin position="449"/>
        <end position="608"/>
    </location>
</feature>
<dbReference type="PANTHER" id="PTHR42715:SF3">
    <property type="entry name" value="BETA-GLUCOSIDASE B-RELATED"/>
    <property type="match status" value="1"/>
</dbReference>
<dbReference type="InterPro" id="IPR050288">
    <property type="entry name" value="Cellulose_deg_GH3"/>
</dbReference>
<keyword evidence="5 10" id="KW-0378">Hydrolase</keyword>
<dbReference type="EMBL" id="CAJVRL010000082">
    <property type="protein sequence ID" value="CAG8958403.1"/>
    <property type="molecule type" value="Genomic_DNA"/>
</dbReference>
<keyword evidence="14" id="KW-1185">Reference proteome</keyword>
<dbReference type="PRINTS" id="PR00133">
    <property type="entry name" value="GLHYDRLASE3"/>
</dbReference>
<dbReference type="InterPro" id="IPR019800">
    <property type="entry name" value="Glyco_hydro_3_AS"/>
</dbReference>
<dbReference type="EC" id="3.2.1.21" evidence="4 10"/>
<dbReference type="GO" id="GO:0008422">
    <property type="term" value="F:beta-glucosidase activity"/>
    <property type="evidence" value="ECO:0007669"/>
    <property type="project" value="UniProtKB-EC"/>
</dbReference>
<evidence type="ECO:0000256" key="8">
    <source>
        <dbReference type="ARBA" id="ARBA00023295"/>
    </source>
</evidence>
<dbReference type="PROSITE" id="PS00775">
    <property type="entry name" value="GLYCOSYL_HYDROL_F3"/>
    <property type="match status" value="1"/>
</dbReference>
<sequence length="889" mass="97373">MADSLVSHVKTPASDTQSVDSEGSSSSYTTKTPNTDSHTPSSLKAKDGDSIIDDARASSQIKAASLSLEEQVSLLVGADFWRLKSIPEKRIPGIKSSDGPNGARGAIFKAGTKAALFPCGVSLAATFNTSLMYQVGQHLADEARARSADVLLAPTVCLHRGPLGGRNFESFSEDPFLTGKLAVEYIKGLQDKGIGATIKHFVCNEQETERMRVDSVVQERPLRELYLRPFEMAIRDANPWAVMTSYNLINGVHADSHMHILKDILRGEWGYDGMVMSDWGGVNSIIESIEAGCDVEMPNSSKWRGEKAIAAIKDGSLSKEAVEQAAANVLYLVERTKGNDMSPEAAEREDDREETRKLIRDAGVEGIVLLKNEGGLLPIKPSQTKIAVIGPNANRAIAGGGGSASLNPYYNTIPLDSIRAVSGRDVTYSLGCQTYKWLPLAADYCTTASGEQGVSLEFFVGDKFEGTPKVIQHRTNTDLFLWDSVPLEVGGIWSCYCKTRITPTTTGRHTISFSSVGPGRLLVNGEVVIDLWDWTDEGEAMFDGSKDILVDIDMEADVPVEIIAEINNEVRPMARQKRAKMTHHNGGCRIGYKEEDKIDYLQEAVEAARVADVAIVIVGLDEEWESEGYDRQTMDLPKDGSQDRLVEAVVKANPRTIVVNQSGSPVTMPWVGMVPAILQAWYQGQEAGNSLADVLFGVRNPSGKLPTTFPKRLEDNPTYHNWPGENLRVIYGEGLYIGYRHYEHLSLAPLFPFGHGLSYTTFSYGPSSLSSSVLKNNQTITLSLTITNTGPREGAEVMQVYIKQLKSRLPRPEKELKGFCKVELQEGEGKEVQIELDRYSVGYWDTELRDGKGAWIAEEGGFEVLVGGSSVDIRGCVGFVVEEGFTWVF</sequence>
<comment type="catalytic activity">
    <reaction evidence="1 10">
        <text>Hydrolysis of terminal, non-reducing beta-D-glucosyl residues with release of beta-D-glucose.</text>
        <dbReference type="EC" id="3.2.1.21"/>
    </reaction>
</comment>
<evidence type="ECO:0000256" key="5">
    <source>
        <dbReference type="ARBA" id="ARBA00022801"/>
    </source>
</evidence>
<dbReference type="InterPro" id="IPR013783">
    <property type="entry name" value="Ig-like_fold"/>
</dbReference>
<evidence type="ECO:0000313" key="14">
    <source>
        <dbReference type="Proteomes" id="UP000696280"/>
    </source>
</evidence>
<dbReference type="Pfam" id="PF07691">
    <property type="entry name" value="PA14"/>
    <property type="match status" value="1"/>
</dbReference>
<dbReference type="InterPro" id="IPR026891">
    <property type="entry name" value="Fn3-like"/>
</dbReference>
<dbReference type="Gene3D" id="3.20.20.300">
    <property type="entry name" value="Glycoside hydrolase, family 3, N-terminal domain"/>
    <property type="match status" value="1"/>
</dbReference>
<comment type="pathway">
    <text evidence="2 10">Glycan metabolism; cellulose degradation.</text>
</comment>
<evidence type="ECO:0000256" key="4">
    <source>
        <dbReference type="ARBA" id="ARBA00012744"/>
    </source>
</evidence>
<evidence type="ECO:0000256" key="11">
    <source>
        <dbReference type="SAM" id="MobiDB-lite"/>
    </source>
</evidence>
<proteinExistence type="inferred from homology"/>
<accession>A0A9N9PX18</accession>
<dbReference type="InterPro" id="IPR017853">
    <property type="entry name" value="GH"/>
</dbReference>
<feature type="compositionally biased region" description="Polar residues" evidence="11">
    <location>
        <begin position="13"/>
        <end position="42"/>
    </location>
</feature>
<dbReference type="Proteomes" id="UP000696280">
    <property type="component" value="Unassembled WGS sequence"/>
</dbReference>
<dbReference type="PANTHER" id="PTHR42715">
    <property type="entry name" value="BETA-GLUCOSIDASE"/>
    <property type="match status" value="1"/>
</dbReference>
<protein>
    <recommendedName>
        <fullName evidence="4 10">beta-glucosidase</fullName>
        <ecNumber evidence="4 10">3.2.1.21</ecNumber>
    </recommendedName>
</protein>
<keyword evidence="8 10" id="KW-0326">Glycosidase</keyword>
<dbReference type="InterPro" id="IPR036962">
    <property type="entry name" value="Glyco_hydro_3_N_sf"/>
</dbReference>
<dbReference type="AlphaFoldDB" id="A0A9N9PX18"/>
<evidence type="ECO:0000256" key="10">
    <source>
        <dbReference type="RuleBase" id="RU361161"/>
    </source>
</evidence>
<evidence type="ECO:0000256" key="7">
    <source>
        <dbReference type="ARBA" id="ARBA00023277"/>
    </source>
</evidence>
<dbReference type="PROSITE" id="PS51820">
    <property type="entry name" value="PA14"/>
    <property type="match status" value="1"/>
</dbReference>
<keyword evidence="6" id="KW-0325">Glycoprotein</keyword>
<dbReference type="InterPro" id="IPR037524">
    <property type="entry name" value="PA14/GLEYA"/>
</dbReference>
<reference evidence="13" key="1">
    <citation type="submission" date="2021-07" db="EMBL/GenBank/DDBJ databases">
        <authorList>
            <person name="Durling M."/>
        </authorList>
    </citation>
    <scope>NUCLEOTIDE SEQUENCE</scope>
</reference>
<dbReference type="InterPro" id="IPR001764">
    <property type="entry name" value="Glyco_hydro_3_N"/>
</dbReference>
<dbReference type="OrthoDB" id="47059at2759"/>
<comment type="caution">
    <text evidence="13">The sequence shown here is derived from an EMBL/GenBank/DDBJ whole genome shotgun (WGS) entry which is preliminary data.</text>
</comment>
<evidence type="ECO:0000256" key="3">
    <source>
        <dbReference type="ARBA" id="ARBA00005336"/>
    </source>
</evidence>
<dbReference type="InterPro" id="IPR002772">
    <property type="entry name" value="Glyco_hydro_3_C"/>
</dbReference>
<gene>
    <name evidence="13" type="ORF">HYFRA_00011080</name>
</gene>
<dbReference type="Pfam" id="PF14310">
    <property type="entry name" value="Fn3-like"/>
    <property type="match status" value="1"/>
</dbReference>
<dbReference type="SUPFAM" id="SSF52279">
    <property type="entry name" value="Beta-D-glucan exohydrolase, C-terminal domain"/>
    <property type="match status" value="1"/>
</dbReference>